<keyword evidence="1" id="KW-1133">Transmembrane helix</keyword>
<dbReference type="RefSeq" id="WP_285572155.1">
    <property type="nucleotide sequence ID" value="NZ_BSTK01000004.1"/>
</dbReference>
<evidence type="ECO:0000313" key="3">
    <source>
        <dbReference type="Proteomes" id="UP001165074"/>
    </source>
</evidence>
<keyword evidence="1" id="KW-0812">Transmembrane</keyword>
<comment type="caution">
    <text evidence="2">The sequence shown here is derived from an EMBL/GenBank/DDBJ whole genome shotgun (WGS) entry which is preliminary data.</text>
</comment>
<keyword evidence="1" id="KW-0472">Membrane</keyword>
<sequence length="123" mass="13284">MRAIRTGRRGGDRGAAAVEYLAFFPLFLVVLLVCLEAYVSLVTVERIDGATRTGARVASMSGVASGRAAARGSMPGWLNRYTIRFETTQAGGVRCVVRAKVPLLWPGIPFDVAVIRRVEMPMG</sequence>
<name>A0A9W6S4N3_9ACTN</name>
<reference evidence="2" key="1">
    <citation type="submission" date="2023-03" db="EMBL/GenBank/DDBJ databases">
        <title>Actinoallomurus iriomotensis NBRC 103684.</title>
        <authorList>
            <person name="Ichikawa N."/>
            <person name="Sato H."/>
            <person name="Tonouchi N."/>
        </authorList>
    </citation>
    <scope>NUCLEOTIDE SEQUENCE</scope>
    <source>
        <strain evidence="2">NBRC 103684</strain>
    </source>
</reference>
<protein>
    <recommendedName>
        <fullName evidence="4">Pilus assembly protein</fullName>
    </recommendedName>
</protein>
<evidence type="ECO:0008006" key="4">
    <source>
        <dbReference type="Google" id="ProtNLM"/>
    </source>
</evidence>
<feature type="transmembrane region" description="Helical" evidence="1">
    <location>
        <begin position="20"/>
        <end position="41"/>
    </location>
</feature>
<proteinExistence type="predicted"/>
<evidence type="ECO:0000313" key="2">
    <source>
        <dbReference type="EMBL" id="GLY85315.1"/>
    </source>
</evidence>
<dbReference type="EMBL" id="BSTK01000004">
    <property type="protein sequence ID" value="GLY85315.1"/>
    <property type="molecule type" value="Genomic_DNA"/>
</dbReference>
<evidence type="ECO:0000256" key="1">
    <source>
        <dbReference type="SAM" id="Phobius"/>
    </source>
</evidence>
<keyword evidence="3" id="KW-1185">Reference proteome</keyword>
<dbReference type="Proteomes" id="UP001165074">
    <property type="component" value="Unassembled WGS sequence"/>
</dbReference>
<accession>A0A9W6S4N3</accession>
<dbReference type="AlphaFoldDB" id="A0A9W6S4N3"/>
<gene>
    <name evidence="2" type="ORF">Airi02_032440</name>
</gene>
<organism evidence="2 3">
    <name type="scientific">Actinoallomurus iriomotensis</name>
    <dbReference type="NCBI Taxonomy" id="478107"/>
    <lineage>
        <taxon>Bacteria</taxon>
        <taxon>Bacillati</taxon>
        <taxon>Actinomycetota</taxon>
        <taxon>Actinomycetes</taxon>
        <taxon>Streptosporangiales</taxon>
        <taxon>Thermomonosporaceae</taxon>
        <taxon>Actinoallomurus</taxon>
    </lineage>
</organism>